<keyword evidence="1" id="KW-0812">Transmembrane</keyword>
<gene>
    <name evidence="2" type="ORF">UX45_C0012G0019</name>
</gene>
<organism evidence="2 3">
    <name type="scientific">Candidatus Uhrbacteria bacterium GW2011_GWF2_46_218</name>
    <dbReference type="NCBI Taxonomy" id="1619001"/>
    <lineage>
        <taxon>Bacteria</taxon>
        <taxon>Candidatus Uhriibacteriota</taxon>
    </lineage>
</organism>
<evidence type="ECO:0000313" key="3">
    <source>
        <dbReference type="Proteomes" id="UP000034705"/>
    </source>
</evidence>
<dbReference type="Proteomes" id="UP000034705">
    <property type="component" value="Unassembled WGS sequence"/>
</dbReference>
<feature type="transmembrane region" description="Helical" evidence="1">
    <location>
        <begin position="459"/>
        <end position="480"/>
    </location>
</feature>
<feature type="transmembrane region" description="Helical" evidence="1">
    <location>
        <begin position="308"/>
        <end position="328"/>
    </location>
</feature>
<comment type="caution">
    <text evidence="2">The sequence shown here is derived from an EMBL/GenBank/DDBJ whole genome shotgun (WGS) entry which is preliminary data.</text>
</comment>
<protein>
    <submittedName>
        <fullName evidence="2">Uncharacterized protein</fullName>
    </submittedName>
</protein>
<feature type="transmembrane region" description="Helical" evidence="1">
    <location>
        <begin position="495"/>
        <end position="521"/>
    </location>
</feature>
<reference evidence="2 3" key="1">
    <citation type="journal article" date="2015" name="Nature">
        <title>rRNA introns, odd ribosomes, and small enigmatic genomes across a large radiation of phyla.</title>
        <authorList>
            <person name="Brown C.T."/>
            <person name="Hug L.A."/>
            <person name="Thomas B.C."/>
            <person name="Sharon I."/>
            <person name="Castelle C.J."/>
            <person name="Singh A."/>
            <person name="Wilkins M.J."/>
            <person name="Williams K.H."/>
            <person name="Banfield J.F."/>
        </authorList>
    </citation>
    <scope>NUCLEOTIDE SEQUENCE [LARGE SCALE GENOMIC DNA]</scope>
</reference>
<dbReference type="PATRIC" id="fig|1619001.3.peg.579"/>
<feature type="transmembrane region" description="Helical" evidence="1">
    <location>
        <begin position="426"/>
        <end position="447"/>
    </location>
</feature>
<accession>A0A0G1RSN7</accession>
<feature type="transmembrane region" description="Helical" evidence="1">
    <location>
        <begin position="340"/>
        <end position="361"/>
    </location>
</feature>
<keyword evidence="1" id="KW-1133">Transmembrane helix</keyword>
<keyword evidence="1" id="KW-0472">Membrane</keyword>
<sequence length="529" mass="61636">MFYMDQTLHHLLRTIVRVKQDAQEAPKEEVITVNETLSVAASAYEIVRNTLEYDEDHLLRRNAIRRILKRRMGEGMDRNLATNLLRELIWARYFPNKKIPERKIEELAQILSKYQGLFAGLPEDSKKGQDHYDWLLDVLTCEIEYLLDPPLVDEALTQYAYQEMRKRVQWSTKIVTEEDRDLQLFIAIHRSVLKANPAMLRFRLLTLYFPTWRKAQAGDPVVAEVEQNFSAFVETAEHQLQHPGSDSLYRLMRRHAVVFHLLRDITQDDPDAFNQAFENTQKEKIETALTRAAQERYSRFRSRLARGVIRATVFLFFTKMLLALVLEAPYETFILHTTNYVPLFVNIIFPPALLAFLGFTVQVPGKRNTEKILEEARGLFGWGEDFLVLFKMRRSWTKGALGMVFNVLYVGAFILTLSVISFILHLFAFNVVSILFFIFFFMLVAFFGLKIRQTKKDLVVVETAGGLFTFIADIVFLPIVRAGRWMAMRAPRVNIFLFFFDFIVEAPFKAAIGIIESWLAFLREKKEEI</sequence>
<evidence type="ECO:0000313" key="2">
    <source>
        <dbReference type="EMBL" id="KKU32978.1"/>
    </source>
</evidence>
<dbReference type="EMBL" id="LCMG01000012">
    <property type="protein sequence ID" value="KKU32978.1"/>
    <property type="molecule type" value="Genomic_DNA"/>
</dbReference>
<evidence type="ECO:0000256" key="1">
    <source>
        <dbReference type="SAM" id="Phobius"/>
    </source>
</evidence>
<dbReference type="AlphaFoldDB" id="A0A0G1RSN7"/>
<name>A0A0G1RSN7_9BACT</name>
<feature type="transmembrane region" description="Helical" evidence="1">
    <location>
        <begin position="400"/>
        <end position="420"/>
    </location>
</feature>
<proteinExistence type="predicted"/>